<protein>
    <submittedName>
        <fullName evidence="1">Uncharacterized protein</fullName>
    </submittedName>
</protein>
<name>N9GPD6_ACIHA</name>
<dbReference type="EMBL" id="APQQ01000005">
    <property type="protein sequence ID" value="ENW21365.1"/>
    <property type="molecule type" value="Genomic_DNA"/>
</dbReference>
<evidence type="ECO:0000313" key="2">
    <source>
        <dbReference type="Proteomes" id="UP000017667"/>
    </source>
</evidence>
<gene>
    <name evidence="1" type="ORF">F927_00405</name>
</gene>
<dbReference type="PATRIC" id="fig|1217659.3.peg.394"/>
<dbReference type="AlphaFoldDB" id="N9GPD6"/>
<proteinExistence type="predicted"/>
<accession>N9GPD6</accession>
<dbReference type="RefSeq" id="WP_005086103.1">
    <property type="nucleotide sequence ID" value="NZ_ASYX01000016.1"/>
</dbReference>
<organism evidence="1 2">
    <name type="scientific">Acinetobacter haemolyticus CIP 64.3 = MTCC 9819</name>
    <dbReference type="NCBI Taxonomy" id="1217659"/>
    <lineage>
        <taxon>Bacteria</taxon>
        <taxon>Pseudomonadati</taxon>
        <taxon>Pseudomonadota</taxon>
        <taxon>Gammaproteobacteria</taxon>
        <taxon>Moraxellales</taxon>
        <taxon>Moraxellaceae</taxon>
        <taxon>Acinetobacter</taxon>
    </lineage>
</organism>
<dbReference type="Proteomes" id="UP000017667">
    <property type="component" value="Unassembled WGS sequence"/>
</dbReference>
<keyword evidence="2" id="KW-1185">Reference proteome</keyword>
<sequence length="55" mass="6423">MSVLLDYLDKVEEEVKKWPAWKHESLKNAFQIPADKLATPSIQYTKNTYPLVCIK</sequence>
<dbReference type="HOGENOM" id="CLU_3021321_0_0_6"/>
<comment type="caution">
    <text evidence="1">The sequence shown here is derived from an EMBL/GenBank/DDBJ whole genome shotgun (WGS) entry which is preliminary data.</text>
</comment>
<reference evidence="1 2" key="1">
    <citation type="submission" date="2013-02" db="EMBL/GenBank/DDBJ databases">
        <title>The Genome Sequence of Acinetobacter haemolyticus CIP 64.3.</title>
        <authorList>
            <consortium name="The Broad Institute Genome Sequencing Platform"/>
            <consortium name="The Broad Institute Genome Sequencing Center for Infectious Disease"/>
            <person name="Cerqueira G."/>
            <person name="Feldgarden M."/>
            <person name="Courvalin P."/>
            <person name="Perichon B."/>
            <person name="Grillot-Courvalin C."/>
            <person name="Clermont D."/>
            <person name="Rocha E."/>
            <person name="Yoon E.-J."/>
            <person name="Nemec A."/>
            <person name="Walker B."/>
            <person name="Young S.K."/>
            <person name="Zeng Q."/>
            <person name="Gargeya S."/>
            <person name="Fitzgerald M."/>
            <person name="Haas B."/>
            <person name="Abouelleil A."/>
            <person name="Alvarado L."/>
            <person name="Arachchi H.M."/>
            <person name="Berlin A.M."/>
            <person name="Chapman S.B."/>
            <person name="Dewar J."/>
            <person name="Goldberg J."/>
            <person name="Griggs A."/>
            <person name="Gujja S."/>
            <person name="Hansen M."/>
            <person name="Howarth C."/>
            <person name="Imamovic A."/>
            <person name="Larimer J."/>
            <person name="McCowan C."/>
            <person name="Murphy C."/>
            <person name="Neiman D."/>
            <person name="Pearson M."/>
            <person name="Priest M."/>
            <person name="Roberts A."/>
            <person name="Saif S."/>
            <person name="Shea T."/>
            <person name="Sisk P."/>
            <person name="Sykes S."/>
            <person name="Wortman J."/>
            <person name="Nusbaum C."/>
            <person name="Birren B."/>
        </authorList>
    </citation>
    <scope>NUCLEOTIDE SEQUENCE [LARGE SCALE GENOMIC DNA]</scope>
    <source>
        <strain evidence="1 2">CIP 64.3</strain>
    </source>
</reference>
<evidence type="ECO:0000313" key="1">
    <source>
        <dbReference type="EMBL" id="ENW21365.1"/>
    </source>
</evidence>